<dbReference type="HOGENOM" id="CLU_3302788_0_0_2"/>
<dbReference type="EMBL" id="CP002772">
    <property type="protein sequence ID" value="AEG18403.1"/>
    <property type="molecule type" value="Genomic_DNA"/>
</dbReference>
<dbReference type="Proteomes" id="UP000009231">
    <property type="component" value="Chromosome"/>
</dbReference>
<evidence type="ECO:0000313" key="2">
    <source>
        <dbReference type="Proteomes" id="UP000009231"/>
    </source>
</evidence>
<accession>F6D736</accession>
<keyword evidence="2" id="KW-1185">Reference proteome</keyword>
<reference evidence="1 2" key="1">
    <citation type="journal article" date="2014" name="Int. J. Syst. Evol. Microbiol.">
        <title>Methanobacterium paludis sp. nov. and a novel strain of Methanobacterium lacus isolated from northern peatlands.</title>
        <authorList>
            <person name="Cadillo-Quiroz H."/>
            <person name="Brauer S.L."/>
            <person name="Goodson N."/>
            <person name="Yavitt J.B."/>
            <person name="Zinder S.H."/>
        </authorList>
    </citation>
    <scope>NUCLEOTIDE SEQUENCE [LARGE SCALE GENOMIC DNA]</scope>
    <source>
        <strain evidence="2">DSM 25820 / JCM 18151 / SWAN1</strain>
    </source>
</reference>
<gene>
    <name evidence="1" type="ordered locus">MSWAN_1389</name>
</gene>
<organism evidence="1 2">
    <name type="scientific">Methanobacterium paludis (strain DSM 25820 / JCM 18151 / SWAN1)</name>
    <dbReference type="NCBI Taxonomy" id="868131"/>
    <lineage>
        <taxon>Archaea</taxon>
        <taxon>Methanobacteriati</taxon>
        <taxon>Methanobacteriota</taxon>
        <taxon>Methanomada group</taxon>
        <taxon>Methanobacteria</taxon>
        <taxon>Methanobacteriales</taxon>
        <taxon>Methanobacteriaceae</taxon>
        <taxon>Methanobacterium</taxon>
    </lineage>
</organism>
<protein>
    <submittedName>
        <fullName evidence="1">Uncharacterized protein</fullName>
    </submittedName>
</protein>
<dbReference type="KEGG" id="mew:MSWAN_1389"/>
<sequence>MADLNIISKRIELKIKNIFGLRLRGIINGEDNGIVTCLQ</sequence>
<evidence type="ECO:0000313" key="1">
    <source>
        <dbReference type="EMBL" id="AEG18403.1"/>
    </source>
</evidence>
<dbReference type="AlphaFoldDB" id="F6D736"/>
<proteinExistence type="predicted"/>
<name>F6D736_METPW</name>